<keyword evidence="3" id="KW-0813">Transport</keyword>
<gene>
    <name evidence="5" type="ORF">C0081_14985</name>
</gene>
<protein>
    <submittedName>
        <fullName evidence="5">Ethanolamine utilization protein EutM</fullName>
    </submittedName>
</protein>
<evidence type="ECO:0000259" key="4">
    <source>
        <dbReference type="Pfam" id="PF13458"/>
    </source>
</evidence>
<dbReference type="InterPro" id="IPR051010">
    <property type="entry name" value="BCAA_transport"/>
</dbReference>
<dbReference type="GO" id="GO:0006865">
    <property type="term" value="P:amino acid transport"/>
    <property type="evidence" value="ECO:0007669"/>
    <property type="project" value="UniProtKB-KW"/>
</dbReference>
<accession>A0A2N5XNW0</accession>
<keyword evidence="6" id="KW-1185">Reference proteome</keyword>
<evidence type="ECO:0000313" key="6">
    <source>
        <dbReference type="Proteomes" id="UP000234881"/>
    </source>
</evidence>
<comment type="similarity">
    <text evidence="1">Belongs to the leucine-binding protein family.</text>
</comment>
<dbReference type="Proteomes" id="UP000234881">
    <property type="component" value="Unassembled WGS sequence"/>
</dbReference>
<evidence type="ECO:0000313" key="5">
    <source>
        <dbReference type="EMBL" id="PLW76209.1"/>
    </source>
</evidence>
<dbReference type="PANTHER" id="PTHR30483">
    <property type="entry name" value="LEUCINE-SPECIFIC-BINDING PROTEIN"/>
    <property type="match status" value="1"/>
</dbReference>
<dbReference type="InterPro" id="IPR028081">
    <property type="entry name" value="Leu-bd"/>
</dbReference>
<dbReference type="AlphaFoldDB" id="A0A2N5XNW0"/>
<dbReference type="Gene3D" id="3.40.50.2300">
    <property type="match status" value="2"/>
</dbReference>
<dbReference type="Pfam" id="PF13458">
    <property type="entry name" value="Peripla_BP_6"/>
    <property type="match status" value="1"/>
</dbReference>
<dbReference type="InterPro" id="IPR028082">
    <property type="entry name" value="Peripla_BP_I"/>
</dbReference>
<reference evidence="5 6" key="1">
    <citation type="submission" date="2018-01" db="EMBL/GenBank/DDBJ databases">
        <title>The draft genome sequence of Cohaesibacter sp. H1304.</title>
        <authorList>
            <person name="Wang N.-N."/>
            <person name="Du Z.-J."/>
        </authorList>
    </citation>
    <scope>NUCLEOTIDE SEQUENCE [LARGE SCALE GENOMIC DNA]</scope>
    <source>
        <strain evidence="5 6">H1304</strain>
    </source>
</reference>
<comment type="caution">
    <text evidence="5">The sequence shown here is derived from an EMBL/GenBank/DDBJ whole genome shotgun (WGS) entry which is preliminary data.</text>
</comment>
<organism evidence="5 6">
    <name type="scientific">Cohaesibacter celericrescens</name>
    <dbReference type="NCBI Taxonomy" id="2067669"/>
    <lineage>
        <taxon>Bacteria</taxon>
        <taxon>Pseudomonadati</taxon>
        <taxon>Pseudomonadota</taxon>
        <taxon>Alphaproteobacteria</taxon>
        <taxon>Hyphomicrobiales</taxon>
        <taxon>Cohaesibacteraceae</taxon>
    </lineage>
</organism>
<proteinExistence type="inferred from homology"/>
<evidence type="ECO:0000256" key="1">
    <source>
        <dbReference type="ARBA" id="ARBA00010062"/>
    </source>
</evidence>
<feature type="domain" description="Leucine-binding protein" evidence="4">
    <location>
        <begin position="72"/>
        <end position="410"/>
    </location>
</feature>
<evidence type="ECO:0000256" key="3">
    <source>
        <dbReference type="ARBA" id="ARBA00022970"/>
    </source>
</evidence>
<keyword evidence="2" id="KW-0732">Signal</keyword>
<dbReference type="RefSeq" id="WP_101534642.1">
    <property type="nucleotide sequence ID" value="NZ_PKUQ01000031.1"/>
</dbReference>
<dbReference type="SUPFAM" id="SSF53822">
    <property type="entry name" value="Periplasmic binding protein-like I"/>
    <property type="match status" value="1"/>
</dbReference>
<dbReference type="EMBL" id="PKUQ01000031">
    <property type="protein sequence ID" value="PLW76209.1"/>
    <property type="molecule type" value="Genomic_DNA"/>
</dbReference>
<evidence type="ECO:0000256" key="2">
    <source>
        <dbReference type="ARBA" id="ARBA00022729"/>
    </source>
</evidence>
<dbReference type="OrthoDB" id="7210494at2"/>
<keyword evidence="3" id="KW-0029">Amino-acid transport</keyword>
<dbReference type="CDD" id="cd06339">
    <property type="entry name" value="PBP1_YraM_LppC_lipoprotein-like"/>
    <property type="match status" value="1"/>
</dbReference>
<name>A0A2N5XNW0_9HYPH</name>
<dbReference type="PANTHER" id="PTHR30483:SF6">
    <property type="entry name" value="PERIPLASMIC BINDING PROTEIN OF ABC TRANSPORTER FOR NATURAL AMINO ACIDS"/>
    <property type="match status" value="1"/>
</dbReference>
<sequence length="427" mass="44513">MRIFRQSPKPKTALLKGLMRHSLAGAMLGAVALLAACQPVSMSGPGFGTSNNTLGQPAVLAQPTGEVLGSGSVRVALLTPSSAQGFFGQTGVAIRNATAMALEDYSSADLQVIVKDVGTGATAATDQAGRALAEGAQLVIGPLRSSSVKQAGLVLKPAGVPMIAFTTDTGAAARGVYLINFSPENDVESILSYAASKGKRSLAAMLPSTPYGSVVEAALRQYAARFGIRVVTIEKYKAGSQPDPFDLQKAAEQIAQIKGQVDTLFIPEASAAISAAQLLAGQGVRANSVTYLGSSQWDKPEILREPMLKGAWFPASPTSLRNDKGQIIGFEAFANRYASKYGQQPPRVAALAYDSIVLTATLVALAGERRFAHETLTGPQGFIGFGDGFFRFRGDGTSQRSLAIMEIASGSSRIIQDAPMSASGLPK</sequence>